<dbReference type="InterPro" id="IPR032675">
    <property type="entry name" value="LRR_dom_sf"/>
</dbReference>
<dbReference type="InterPro" id="IPR001810">
    <property type="entry name" value="F-box_dom"/>
</dbReference>
<dbReference type="Gene3D" id="3.80.10.10">
    <property type="entry name" value="Ribonuclease Inhibitor"/>
    <property type="match status" value="1"/>
</dbReference>
<evidence type="ECO:0000313" key="2">
    <source>
        <dbReference type="EMBL" id="KAE9391024.1"/>
    </source>
</evidence>
<reference evidence="2" key="1">
    <citation type="journal article" date="2019" name="Environ. Microbiol.">
        <title>Fungal ecological strategies reflected in gene transcription - a case study of two litter decomposers.</title>
        <authorList>
            <person name="Barbi F."/>
            <person name="Kohler A."/>
            <person name="Barry K."/>
            <person name="Baskaran P."/>
            <person name="Daum C."/>
            <person name="Fauchery L."/>
            <person name="Ihrmark K."/>
            <person name="Kuo A."/>
            <person name="LaButti K."/>
            <person name="Lipzen A."/>
            <person name="Morin E."/>
            <person name="Grigoriev I.V."/>
            <person name="Henrissat B."/>
            <person name="Lindahl B."/>
            <person name="Martin F."/>
        </authorList>
    </citation>
    <scope>NUCLEOTIDE SEQUENCE</scope>
    <source>
        <strain evidence="2">JB14</strain>
    </source>
</reference>
<accession>A0A6A4H0Z4</accession>
<dbReference type="OrthoDB" id="62853at2759"/>
<organism evidence="2 3">
    <name type="scientific">Gymnopus androsaceus JB14</name>
    <dbReference type="NCBI Taxonomy" id="1447944"/>
    <lineage>
        <taxon>Eukaryota</taxon>
        <taxon>Fungi</taxon>
        <taxon>Dikarya</taxon>
        <taxon>Basidiomycota</taxon>
        <taxon>Agaricomycotina</taxon>
        <taxon>Agaricomycetes</taxon>
        <taxon>Agaricomycetidae</taxon>
        <taxon>Agaricales</taxon>
        <taxon>Marasmiineae</taxon>
        <taxon>Omphalotaceae</taxon>
        <taxon>Gymnopus</taxon>
    </lineage>
</organism>
<sequence length="542" mass="62043">MPELEPRPFEIPELLVQILSHLDPVDLRQSALLVKQEWAQICLDFLWYEVDDLCLLFGLLAPISQKLEQTEEEINAELDEPVVYEFDERPNLNQLKRFEVIYAPRVRVITLPSDDIDVTAIFDEILLLKPTLPLLSNLIALNWSTFSGNVASDEAYAALFMHHSVRTFEIRCWSFMDSLHGPFWDNPRRIAQFGRISKRMPNLETLKVSSRAEPDFRNPLLDLIGNLPHLRSVVLPAFSDPTIMLSGLRNCCDLEEIRFSGFNTNVHVGRQLINKVGLASISPSAFEKLQVLSLTYCGFQTASLILEHLVPLRLTCLAVESGFEDTSLDVQKLCRIIAQIGRHLRELHLIGLRFNHELINHRDFSSPPGNIVHFQDIKAILECSELESFKLGYPLDLPLQEHESIALAWPKLRTGELYVFDSINPEDAIAVQVRRWRRIVQKAFLSPGKKVSDSKEDMLLMDDTFNSISAFSMTPSLLMYSKIRKIMAFVAVLHPDNIPLDKEFKFRERAKLLVDRWQLNLVLNPSGLNINFRSNVILNSSH</sequence>
<name>A0A6A4H0Z4_9AGAR</name>
<gene>
    <name evidence="2" type="ORF">BT96DRAFT_925539</name>
</gene>
<keyword evidence="3" id="KW-1185">Reference proteome</keyword>
<feature type="domain" description="F-box" evidence="1">
    <location>
        <begin position="12"/>
        <end position="50"/>
    </location>
</feature>
<evidence type="ECO:0000259" key="1">
    <source>
        <dbReference type="Pfam" id="PF12937"/>
    </source>
</evidence>
<evidence type="ECO:0000313" key="3">
    <source>
        <dbReference type="Proteomes" id="UP000799118"/>
    </source>
</evidence>
<dbReference type="EMBL" id="ML769638">
    <property type="protein sequence ID" value="KAE9391024.1"/>
    <property type="molecule type" value="Genomic_DNA"/>
</dbReference>
<dbReference type="Pfam" id="PF12937">
    <property type="entry name" value="F-box-like"/>
    <property type="match status" value="1"/>
</dbReference>
<proteinExistence type="predicted"/>
<dbReference type="AlphaFoldDB" id="A0A6A4H0Z4"/>
<dbReference type="Proteomes" id="UP000799118">
    <property type="component" value="Unassembled WGS sequence"/>
</dbReference>
<dbReference type="SUPFAM" id="SSF52047">
    <property type="entry name" value="RNI-like"/>
    <property type="match status" value="1"/>
</dbReference>
<protein>
    <recommendedName>
        <fullName evidence="1">F-box domain-containing protein</fullName>
    </recommendedName>
</protein>